<dbReference type="GO" id="GO:0004803">
    <property type="term" value="F:transposase activity"/>
    <property type="evidence" value="ECO:0007669"/>
    <property type="project" value="TreeGrafter"/>
</dbReference>
<reference evidence="2" key="1">
    <citation type="submission" date="2017-02" db="EMBL/GenBank/DDBJ databases">
        <authorList>
            <person name="Varghese N."/>
            <person name="Submissions S."/>
        </authorList>
    </citation>
    <scope>NUCLEOTIDE SEQUENCE [LARGE SCALE GENOMIC DNA]</scope>
    <source>
        <strain evidence="2">ATCC 27862</strain>
    </source>
</reference>
<dbReference type="GO" id="GO:0032196">
    <property type="term" value="P:transposition"/>
    <property type="evidence" value="ECO:0007669"/>
    <property type="project" value="TreeGrafter"/>
</dbReference>
<gene>
    <name evidence="1" type="ORF">SAMN02745154_00412</name>
</gene>
<dbReference type="PANTHER" id="PTHR10948">
    <property type="entry name" value="TRANSPOSASE"/>
    <property type="match status" value="1"/>
</dbReference>
<evidence type="ECO:0000313" key="2">
    <source>
        <dbReference type="Proteomes" id="UP000190389"/>
    </source>
</evidence>
<accession>A0A1T4LDA4</accession>
<dbReference type="GO" id="GO:0005829">
    <property type="term" value="C:cytosol"/>
    <property type="evidence" value="ECO:0007669"/>
    <property type="project" value="TreeGrafter"/>
</dbReference>
<dbReference type="SUPFAM" id="SSF53098">
    <property type="entry name" value="Ribonuclease H-like"/>
    <property type="match status" value="1"/>
</dbReference>
<dbReference type="NCBIfam" id="NF033563">
    <property type="entry name" value="transpos_IS30"/>
    <property type="match status" value="1"/>
</dbReference>
<dbReference type="RefSeq" id="WP_078747136.1">
    <property type="nucleotide sequence ID" value="NZ_CP137850.1"/>
</dbReference>
<dbReference type="EMBL" id="FUXF01000012">
    <property type="protein sequence ID" value="SJZ52660.1"/>
    <property type="molecule type" value="Genomic_DNA"/>
</dbReference>
<sequence length="438" mass="52364">MITVKKFHNKNIICIQTIRRIDKDFITKKQISKYQHFILRPYQDKKEQAKLESKLKEQRHLSIGFFQLQDLIYVFNLMIEKESLIEISKLTNFHIKTIKENLFTATEQRSYGARITCSNCNHIITNIHYLSMHEFAINKINVFQNIYDGHWIKREKRLKPVEDFIVNWNHKRIKFKQLLRNNRNIDLGENIKYIGKVSDSRLLDEYIKENEGKNVFIPTLQTFYNAIENCLDRIDHTMFVSKRGIKDSMFNKNYKKKKKKIAKRKIPGSKSIHFRDENINNRSEFGHYEFDTVVFNKSSKLILVTLYERKSRLGYAMLSKRDSKSVAKTLAKMVVLYKLNIKSLTIDNGFENYLLYTVLGENVIFNCDPYSSWQKGGIECWHKEIRKYIPKGKFFSFIDNNFIFRLCEAINNSKRNYYLPNRKYPVRLSPNEYYNLYS</sequence>
<dbReference type="InterPro" id="IPR053392">
    <property type="entry name" value="Transposase_IS30-like"/>
</dbReference>
<keyword evidence="2" id="KW-1185">Reference proteome</keyword>
<dbReference type="Proteomes" id="UP000190389">
    <property type="component" value="Unassembled WGS sequence"/>
</dbReference>
<proteinExistence type="predicted"/>
<name>A0A1T4LDA4_9BACT</name>
<organism evidence="1 2">
    <name type="scientific">Mycoplasmopsis verecunda</name>
    <dbReference type="NCBI Taxonomy" id="171291"/>
    <lineage>
        <taxon>Bacteria</taxon>
        <taxon>Bacillati</taxon>
        <taxon>Mycoplasmatota</taxon>
        <taxon>Mycoplasmoidales</taxon>
        <taxon>Metamycoplasmataceae</taxon>
        <taxon>Mycoplasmopsis</taxon>
    </lineage>
</organism>
<dbReference type="InterPro" id="IPR012337">
    <property type="entry name" value="RNaseH-like_sf"/>
</dbReference>
<protein>
    <recommendedName>
        <fullName evidence="3">Transposase</fullName>
    </recommendedName>
</protein>
<dbReference type="AlphaFoldDB" id="A0A1T4LDA4"/>
<evidence type="ECO:0000313" key="1">
    <source>
        <dbReference type="EMBL" id="SJZ52660.1"/>
    </source>
</evidence>
<dbReference type="OrthoDB" id="398176at2"/>
<evidence type="ECO:0008006" key="3">
    <source>
        <dbReference type="Google" id="ProtNLM"/>
    </source>
</evidence>
<dbReference type="PANTHER" id="PTHR10948:SF23">
    <property type="entry name" value="TRANSPOSASE INSI FOR INSERTION SEQUENCE ELEMENT IS30A-RELATED"/>
    <property type="match status" value="1"/>
</dbReference>
<dbReference type="InterPro" id="IPR051917">
    <property type="entry name" value="Transposase-Integrase"/>
</dbReference>